<dbReference type="InParanoid" id="A0A2K2A0V0"/>
<accession>A0A2K2A0V0</accession>
<sequence length="69" mass="8076">MTKYGLVYHSLVRRHIIQCPFCSLLSFLTNHSSSRKNNRSERIHVEFHTFKISNNKHLPLPSIGQTINK</sequence>
<proteinExistence type="predicted"/>
<gene>
    <name evidence="1" type="ORF">POPTR_006G119900</name>
</gene>
<evidence type="ECO:0000313" key="1">
    <source>
        <dbReference type="EMBL" id="PNT31158.1"/>
    </source>
</evidence>
<name>A0A2K2A0V0_POPTR</name>
<dbReference type="EMBL" id="CM009295">
    <property type="protein sequence ID" value="PNT31158.1"/>
    <property type="molecule type" value="Genomic_DNA"/>
</dbReference>
<organism evidence="1 2">
    <name type="scientific">Populus trichocarpa</name>
    <name type="common">Western balsam poplar</name>
    <name type="synonym">Populus balsamifera subsp. trichocarpa</name>
    <dbReference type="NCBI Taxonomy" id="3694"/>
    <lineage>
        <taxon>Eukaryota</taxon>
        <taxon>Viridiplantae</taxon>
        <taxon>Streptophyta</taxon>
        <taxon>Embryophyta</taxon>
        <taxon>Tracheophyta</taxon>
        <taxon>Spermatophyta</taxon>
        <taxon>Magnoliopsida</taxon>
        <taxon>eudicotyledons</taxon>
        <taxon>Gunneridae</taxon>
        <taxon>Pentapetalae</taxon>
        <taxon>rosids</taxon>
        <taxon>fabids</taxon>
        <taxon>Malpighiales</taxon>
        <taxon>Salicaceae</taxon>
        <taxon>Saliceae</taxon>
        <taxon>Populus</taxon>
    </lineage>
</organism>
<evidence type="ECO:0000313" key="2">
    <source>
        <dbReference type="Proteomes" id="UP000006729"/>
    </source>
</evidence>
<dbReference type="AlphaFoldDB" id="A0A2K2A0V0"/>
<dbReference type="Proteomes" id="UP000006729">
    <property type="component" value="Chromosome 6"/>
</dbReference>
<reference evidence="1 2" key="1">
    <citation type="journal article" date="2006" name="Science">
        <title>The genome of black cottonwood, Populus trichocarpa (Torr. &amp; Gray).</title>
        <authorList>
            <person name="Tuskan G.A."/>
            <person name="Difazio S."/>
            <person name="Jansson S."/>
            <person name="Bohlmann J."/>
            <person name="Grigoriev I."/>
            <person name="Hellsten U."/>
            <person name="Putnam N."/>
            <person name="Ralph S."/>
            <person name="Rombauts S."/>
            <person name="Salamov A."/>
            <person name="Schein J."/>
            <person name="Sterck L."/>
            <person name="Aerts A."/>
            <person name="Bhalerao R.R."/>
            <person name="Bhalerao R.P."/>
            <person name="Blaudez D."/>
            <person name="Boerjan W."/>
            <person name="Brun A."/>
            <person name="Brunner A."/>
            <person name="Busov V."/>
            <person name="Campbell M."/>
            <person name="Carlson J."/>
            <person name="Chalot M."/>
            <person name="Chapman J."/>
            <person name="Chen G.L."/>
            <person name="Cooper D."/>
            <person name="Coutinho P.M."/>
            <person name="Couturier J."/>
            <person name="Covert S."/>
            <person name="Cronk Q."/>
            <person name="Cunningham R."/>
            <person name="Davis J."/>
            <person name="Degroeve S."/>
            <person name="Dejardin A."/>
            <person name="Depamphilis C."/>
            <person name="Detter J."/>
            <person name="Dirks B."/>
            <person name="Dubchak I."/>
            <person name="Duplessis S."/>
            <person name="Ehlting J."/>
            <person name="Ellis B."/>
            <person name="Gendler K."/>
            <person name="Goodstein D."/>
            <person name="Gribskov M."/>
            <person name="Grimwood J."/>
            <person name="Groover A."/>
            <person name="Gunter L."/>
            <person name="Hamberger B."/>
            <person name="Heinze B."/>
            <person name="Helariutta Y."/>
            <person name="Henrissat B."/>
            <person name="Holligan D."/>
            <person name="Holt R."/>
            <person name="Huang W."/>
            <person name="Islam-Faridi N."/>
            <person name="Jones S."/>
            <person name="Jones-Rhoades M."/>
            <person name="Jorgensen R."/>
            <person name="Joshi C."/>
            <person name="Kangasjarvi J."/>
            <person name="Karlsson J."/>
            <person name="Kelleher C."/>
            <person name="Kirkpatrick R."/>
            <person name="Kirst M."/>
            <person name="Kohler A."/>
            <person name="Kalluri U."/>
            <person name="Larimer F."/>
            <person name="Leebens-Mack J."/>
            <person name="Leple J.C."/>
            <person name="Locascio P."/>
            <person name="Lou Y."/>
            <person name="Lucas S."/>
            <person name="Martin F."/>
            <person name="Montanini B."/>
            <person name="Napoli C."/>
            <person name="Nelson D.R."/>
            <person name="Nelson C."/>
            <person name="Nieminen K."/>
            <person name="Nilsson O."/>
            <person name="Pereda V."/>
            <person name="Peter G."/>
            <person name="Philippe R."/>
            <person name="Pilate G."/>
            <person name="Poliakov A."/>
            <person name="Razumovskaya J."/>
            <person name="Richardson P."/>
            <person name="Rinaldi C."/>
            <person name="Ritland K."/>
            <person name="Rouze P."/>
            <person name="Ryaboy D."/>
            <person name="Schmutz J."/>
            <person name="Schrader J."/>
            <person name="Segerman B."/>
            <person name="Shin H."/>
            <person name="Siddiqui A."/>
            <person name="Sterky F."/>
            <person name="Terry A."/>
            <person name="Tsai C.J."/>
            <person name="Uberbacher E."/>
            <person name="Unneberg P."/>
            <person name="Vahala J."/>
            <person name="Wall K."/>
            <person name="Wessler S."/>
            <person name="Yang G."/>
            <person name="Yin T."/>
            <person name="Douglas C."/>
            <person name="Marra M."/>
            <person name="Sandberg G."/>
            <person name="Van de Peer Y."/>
            <person name="Rokhsar D."/>
        </authorList>
    </citation>
    <scope>NUCLEOTIDE SEQUENCE [LARGE SCALE GENOMIC DNA]</scope>
    <source>
        <strain evidence="2">cv. Nisqually</strain>
    </source>
</reference>
<protein>
    <submittedName>
        <fullName evidence="1">Uncharacterized protein</fullName>
    </submittedName>
</protein>
<keyword evidence="2" id="KW-1185">Reference proteome</keyword>